<keyword evidence="5" id="KW-1185">Reference proteome</keyword>
<dbReference type="InterPro" id="IPR000743">
    <property type="entry name" value="Glyco_hydro_28"/>
</dbReference>
<keyword evidence="3 4" id="KW-0326">Glycosidase</keyword>
<dbReference type="PANTHER" id="PTHR31339">
    <property type="entry name" value="PECTIN LYASE-RELATED"/>
    <property type="match status" value="1"/>
</dbReference>
<dbReference type="WBParaSite" id="ACRNAN_scaffold14501.g30954.t1">
    <property type="protein sequence ID" value="ACRNAN_scaffold14501.g30954.t1"/>
    <property type="gene ID" value="ACRNAN_scaffold14501.g30954"/>
</dbReference>
<evidence type="ECO:0000313" key="5">
    <source>
        <dbReference type="Proteomes" id="UP000887540"/>
    </source>
</evidence>
<dbReference type="GO" id="GO:0004650">
    <property type="term" value="F:polygalacturonase activity"/>
    <property type="evidence" value="ECO:0007669"/>
    <property type="project" value="InterPro"/>
</dbReference>
<evidence type="ECO:0000313" key="6">
    <source>
        <dbReference type="WBParaSite" id="ACRNAN_scaffold14501.g30954.t1"/>
    </source>
</evidence>
<comment type="similarity">
    <text evidence="1 4">Belongs to the glycosyl hydrolase 28 family.</text>
</comment>
<organism evidence="5 6">
    <name type="scientific">Acrobeloides nanus</name>
    <dbReference type="NCBI Taxonomy" id="290746"/>
    <lineage>
        <taxon>Eukaryota</taxon>
        <taxon>Metazoa</taxon>
        <taxon>Ecdysozoa</taxon>
        <taxon>Nematoda</taxon>
        <taxon>Chromadorea</taxon>
        <taxon>Rhabditida</taxon>
        <taxon>Tylenchina</taxon>
        <taxon>Cephalobomorpha</taxon>
        <taxon>Cephaloboidea</taxon>
        <taxon>Cephalobidae</taxon>
        <taxon>Acrobeloides</taxon>
    </lineage>
</organism>
<dbReference type="InterPro" id="IPR006626">
    <property type="entry name" value="PbH1"/>
</dbReference>
<evidence type="ECO:0000256" key="3">
    <source>
        <dbReference type="ARBA" id="ARBA00023295"/>
    </source>
</evidence>
<reference evidence="6" key="1">
    <citation type="submission" date="2022-11" db="UniProtKB">
        <authorList>
            <consortium name="WormBaseParasite"/>
        </authorList>
    </citation>
    <scope>IDENTIFICATION</scope>
</reference>
<dbReference type="PANTHER" id="PTHR31339:SF9">
    <property type="entry name" value="PLASMIN AND FIBRONECTIN-BINDING PROTEIN A"/>
    <property type="match status" value="1"/>
</dbReference>
<dbReference type="SUPFAM" id="SSF51126">
    <property type="entry name" value="Pectin lyase-like"/>
    <property type="match status" value="1"/>
</dbReference>
<dbReference type="InterPro" id="IPR011050">
    <property type="entry name" value="Pectin_lyase_fold/virulence"/>
</dbReference>
<dbReference type="InterPro" id="IPR051801">
    <property type="entry name" value="GH28_Enzymes"/>
</dbReference>
<dbReference type="SMART" id="SM00710">
    <property type="entry name" value="PbH1"/>
    <property type="match status" value="4"/>
</dbReference>
<dbReference type="Gene3D" id="2.160.20.10">
    <property type="entry name" value="Single-stranded right-handed beta-helix, Pectin lyase-like"/>
    <property type="match status" value="1"/>
</dbReference>
<evidence type="ECO:0000256" key="1">
    <source>
        <dbReference type="ARBA" id="ARBA00008834"/>
    </source>
</evidence>
<proteinExistence type="inferred from homology"/>
<accession>A0A914CVB8</accession>
<keyword evidence="2 4" id="KW-0378">Hydrolase</keyword>
<protein>
    <submittedName>
        <fullName evidence="6">Uncharacterized protein</fullName>
    </submittedName>
</protein>
<dbReference type="AlphaFoldDB" id="A0A914CVB8"/>
<evidence type="ECO:0000256" key="2">
    <source>
        <dbReference type="ARBA" id="ARBA00022801"/>
    </source>
</evidence>
<dbReference type="Proteomes" id="UP000887540">
    <property type="component" value="Unplaced"/>
</dbReference>
<name>A0A914CVB8_9BILA</name>
<dbReference type="GO" id="GO:0005975">
    <property type="term" value="P:carbohydrate metabolic process"/>
    <property type="evidence" value="ECO:0007669"/>
    <property type="project" value="InterPro"/>
</dbReference>
<dbReference type="InterPro" id="IPR012334">
    <property type="entry name" value="Pectin_lyas_fold"/>
</dbReference>
<sequence length="192" mass="21293">MFRVSSPDDDCNPLIGINNAKNITITGGGVVNGQIGLWWPCPQSRFISEYSNCSNHYRPRILKIQNTSGIIIYNIKFKNSPMQAIALASVTDVHIHNVFILQHSPVEDNYDKDGIDLNGQNIVIENSHIRVGDDAVLITDRGGLSTNITVRNLKIRLSRGISISSYTHYGVTNVTFENIHLHGDPINGVDKK</sequence>
<dbReference type="Pfam" id="PF00295">
    <property type="entry name" value="Glyco_hydro_28"/>
    <property type="match status" value="1"/>
</dbReference>
<evidence type="ECO:0000256" key="4">
    <source>
        <dbReference type="RuleBase" id="RU361169"/>
    </source>
</evidence>